<dbReference type="InterPro" id="IPR018200">
    <property type="entry name" value="USP_CS"/>
</dbReference>
<keyword evidence="4" id="KW-0378">Hydrolase</keyword>
<gene>
    <name evidence="4" type="ORF">BV898_13570</name>
</gene>
<dbReference type="FunFam" id="3.90.70.10:FF:000022">
    <property type="entry name" value="Ubiquitin carboxyl-terminal hydrolase 24"/>
    <property type="match status" value="1"/>
</dbReference>
<feature type="domain" description="USP" evidence="3">
    <location>
        <begin position="1981"/>
        <end position="2327"/>
    </location>
</feature>
<sequence>MPPGKDVCLGCEEIRPLLHRFRAWKEDPDTKYDQGEVVTDVRPLTHEEAGILLRFLKHWPNNQHVAHNHITFLFKSAEDIEAFRGVTLSFITLGVRLVASWSAIQDKRASDVESQRQQASSSRLSDPLSGLGTDTPRSENPTPVSEPDSVVAISPTADISLSPTPDSRTSASKAEPDVIDICDSPVMGPALPPPTILSEQQKDAMDTTQSSGSDAGPAGERLSESRSSDSASTVSSTWHSKDYDDFGHSFHRVFLSQSYPLYLAARVFSLREDRNRSEPLHQQYLRENFFYWITHQGLSLVTDFFAKANVENTDLSQAYILVTMAYHARHFVYFENFTNAIATFRINVINYLLSLPMEEFRKPYCRTIADLMWQMRRDPTWPHSTFDLEGLNLAHKFFTCSSHLTLRLVGIDEMNQCIHLFHNMLTQLDQRLAAQLGSHMANWILEKRIVEEVFGQNAHVEIIGRSVKVIDFLSTHQCLSVAQLDCIWNAAQMNYISRQVFEMLPSVTRLMEPPLLMHLYEKLREIEPACHTELTINVVSAVIKAIWTSSAASQKPVLGMLPKRSSVSYGAGDKSLSYTSAGGRSSSEGSGSSGSASGSEEDSNSEYDSDEPVGNVSSKIPAISTLCHRTPSSQLLNAAYLKKNLKLQLPEVVGKTASGAKIVAVVEEESSEEGSSESGDDGEDEGDDDDEDEDMLDVSLTSDSDARRSVRHPARAGVASIAPSRAPATSPIDDFPYAGPWKSEAERRAVTKGSDITEKILNVPTTSSEPRPRLPPGLSLDSESLFNQFIRGDLITTSTTNMASTSGGNVLPAADCSFSSSNLPEDEDMGQDSDCADNEVNSSTSDMSQKEQDLDMDLSETVAEGNLADLEEDDGMDVVMMKSASSPRHSFLGSTSEESLKIKSLHILSQKCRQNYHDTWKAKEINYKLDDAAKPGMTLLWDLIQQHTSATVSLPALVTAERELISLIMSMNNARLAARFAEACHENVRQHRAVSVSLRILPRLMQSYNCSQSMDFIALAAADFFADLVVFADTVPESEGQKATEIRVRLQFLQFIYSNQLTDKKFRLTKAQLDVMWMSFVHKLRALDELCQWFIVQLNTADYHALNAAVAYHLFYAYLGRIEAAAMTLTAFKLYQQCLNYLLIMAPVDATTPKTPGTAPSTCVKSECADRVWIYAMFGEAEVSEIAIRHLNNFYISTVKTCKDGVMNYKEQELYQRSMGYMVEAMQTLDVHLSSFTTIIRGFTLMRKQIETFRQRYGFHLRLWHLAGCGILSHNFHFGVSNNMRNYCFFHVSFPIEDSSNRMHEVTVTLAPGQYLGELKAEIAFAIWKLTEKHPGEPRDARPCINELYQFVENRGAMFVAHHQREYGPDQDEVQLHELGFRQENNVFINFGARIKSATVGKPKESKPGVSMPPPPLREVVPMIIAASPQNFETFFELQRRLDLLAPNCTPAETSRMQLAELEGEILRKQLSRHLWDFLMLLPTSEAVLAQLRLQAPRDRPTVDDWKTVLPGDNPHQLLYALQALENLIREPNAHGAGVYSHEVTHVWADHFIEKGGFHRLYELLMSPPLQEGGATSDGVDHQRDCLSSLIRVVYLFCMEPQKVKADEDSEVSDEESSDDEVVLGSDVAAAVAAAVLIGPAVQPKKRKGLEKAAERATSKRARQEMLLREGPRFRNSILQILDTGDVLTAILRIQFNGVLSASGPDTQKPNRSARLSRQSLVRLGFDFLYGWATCNHAVFSALSQHPFLTEWLRRLILESLDSAITGETCAFIEKMCRHEPQYELGGALLTPLVGMMSVAEGVKCLRNAGREDKSPLRPSPRFFYDSISKLLEIMPGKFVVEKVDLDSLCEQLANSLETRPIHEPRHGNLEDDGLIGLLKVASQVLAHNPAFKFKPAGMKMLLTVYSCLFDLPCPKNRDLPKCKSAASRFQGYICLIEMCRCSPENFVTLGRLLLKEELSRNCLHWDYWPRDDTRADCGYVGIMNLGATCYMATTMQHLYMIPEARRAVFEAVPPTDCGKQDWAPTALHELQRMFAFLMESERKAYSPDGFCRVYEMNSQVLNPSEQKDMMEFFSDLVSKMEEMSPSSRHVFKRLFTGTNCNTVVSLDCGHVSQTTEDFTTVRCQVNNMRTLYESLDDVCVKDVLEGNNMYKCGQCDREVRAEKQACFRSLPEVLVLNTMRYSFNMVSMQREKVNTHFSFPLLLDMSKYMEENQNLLQPRKSAESPAPGAACGSSEKYMYELIGVTVHTGTADGGHYYSFIRDLEHGEEDRWYLFNDAEVRVFDPEQLADECFGGDQPKQFDHPGERYLDFGLEKTNSAYMLFYMRSEKVREQVATSSPARPTQSQCVPKDLQKWVFDDTVSFVRDTIVFDRHYFDFIWRLCGVTPGSIMNKEHQDSVIMAGQLGIAFVWETLIHSRDRILLNSFFDMTSKWGPLHPVIAEWFVRQMVDDHRWLFSILVMCPLATVRYTFQRYIISLIVKLRQPVSFLSLYVHETAGYSLHFLLGKCCLQCISILNDAEVRIQWRHLSDLMHVLLEFAKIGSVESFFLLSSCQVFVYALHFYNYVRRLKESRSSLIGPLFPLSTNFLEMAMLGTVDDRDSSDRFSPDLDKDKPNALSLMVMLLRTCVENFQENVFTCKQMHAKNPSTSCGCAPLPTHSNIEEYLGGLTDQEQLDFICNLFRDGVEPQQAPRLAAMLYFGKPEKGSCAVRHIVQKIVDLSTGQSEGIGLSKKERDRESQIKAYLNALSEMTKAGMSITCRLMGENLFEGGEEAKDELEKLGVPNYLDYLVGRLDSLVAMAPLQTFPWLADCGRSPDALREWTLRHFDLVMDLHGVAIGKPPSALRDEIQLEVARLMVSLPGEPRMKDVFCSNQNSMLSIAVKERQANAATALDKIDLHLTAEQSQTVETLIDAVLGYLGERLPQKHPLILEPTLSNESYQWILFAVQFLLVDEDKQLIVHRNFVGGGLRALLMAHLVPTPAGTFSKQSGNRQALLQVLAVAALHCPAMTTALIEDAQLIDILLTDVEVRPTDDAMTLEREGRYTGAALLLLNALCLTDGEFACRMAEDPRLLAKLKKAMHLKFYDMCRRPLLAIIGTLVGDAPYPPERSRSGDAFRRAMYNLIAAIRAQWPTITLVASHIVRKIIEGSDDDFQTYGILNKLMEMLTEYYRTCYSAVNKTLSYLYEESNWSMMTLRKLHAFACQAGDANPPIREALQAWQVYAKQVSREVNLDIVAQVEGTGPVEIGPRLGNAVTPRRGR</sequence>
<comment type="caution">
    <text evidence="4">The sequence shown here is derived from an EMBL/GenBank/DDBJ whole genome shotgun (WGS) entry which is preliminary data.</text>
</comment>
<dbReference type="PROSITE" id="PS00973">
    <property type="entry name" value="USP_2"/>
    <property type="match status" value="1"/>
</dbReference>
<dbReference type="InterPro" id="IPR050164">
    <property type="entry name" value="Peptidase_C19"/>
</dbReference>
<accession>A0A1W0WAH4</accession>
<feature type="region of interest" description="Disordered" evidence="2">
    <location>
        <begin position="108"/>
        <end position="150"/>
    </location>
</feature>
<dbReference type="Gene3D" id="3.90.70.10">
    <property type="entry name" value="Cysteine proteinases"/>
    <property type="match status" value="1"/>
</dbReference>
<keyword evidence="5" id="KW-1185">Reference proteome</keyword>
<dbReference type="InterPro" id="IPR001394">
    <property type="entry name" value="Peptidase_C19_UCH"/>
</dbReference>
<evidence type="ECO:0000313" key="4">
    <source>
        <dbReference type="EMBL" id="OQV12153.1"/>
    </source>
</evidence>
<feature type="region of interest" description="Disordered" evidence="2">
    <location>
        <begin position="818"/>
        <end position="852"/>
    </location>
</feature>
<dbReference type="PANTHER" id="PTHR24006">
    <property type="entry name" value="UBIQUITIN CARBOXYL-TERMINAL HYDROLASE"/>
    <property type="match status" value="1"/>
</dbReference>
<evidence type="ECO:0000256" key="2">
    <source>
        <dbReference type="SAM" id="MobiDB-lite"/>
    </source>
</evidence>
<proteinExistence type="inferred from homology"/>
<dbReference type="GO" id="GO:0004843">
    <property type="term" value="F:cysteine-type deubiquitinase activity"/>
    <property type="evidence" value="ECO:0007669"/>
    <property type="project" value="InterPro"/>
</dbReference>
<evidence type="ECO:0000256" key="1">
    <source>
        <dbReference type="ARBA" id="ARBA00009085"/>
    </source>
</evidence>
<evidence type="ECO:0000259" key="3">
    <source>
        <dbReference type="PROSITE" id="PS50235"/>
    </source>
</evidence>
<name>A0A1W0WAH4_HYPEX</name>
<feature type="region of interest" description="Disordered" evidence="2">
    <location>
        <begin position="578"/>
        <end position="616"/>
    </location>
</feature>
<dbReference type="InterPro" id="IPR038765">
    <property type="entry name" value="Papain-like_cys_pep_sf"/>
</dbReference>
<dbReference type="Proteomes" id="UP000192578">
    <property type="component" value="Unassembled WGS sequence"/>
</dbReference>
<dbReference type="EMBL" id="MTYJ01000152">
    <property type="protein sequence ID" value="OQV12153.1"/>
    <property type="molecule type" value="Genomic_DNA"/>
</dbReference>
<comment type="similarity">
    <text evidence="1">Belongs to the peptidase C19 family.</text>
</comment>
<evidence type="ECO:0000313" key="5">
    <source>
        <dbReference type="Proteomes" id="UP000192578"/>
    </source>
</evidence>
<reference evidence="5" key="1">
    <citation type="submission" date="2017-01" db="EMBL/GenBank/DDBJ databases">
        <title>Comparative genomics of anhydrobiosis in the tardigrade Hypsibius dujardini.</title>
        <authorList>
            <person name="Yoshida Y."/>
            <person name="Koutsovoulos G."/>
            <person name="Laetsch D."/>
            <person name="Stevens L."/>
            <person name="Kumar S."/>
            <person name="Horikawa D."/>
            <person name="Ishino K."/>
            <person name="Komine S."/>
            <person name="Tomita M."/>
            <person name="Blaxter M."/>
            <person name="Arakawa K."/>
        </authorList>
    </citation>
    <scope>NUCLEOTIDE SEQUENCE [LARGE SCALE GENOMIC DNA]</scope>
    <source>
        <strain evidence="5">Z151</strain>
    </source>
</reference>
<dbReference type="SUPFAM" id="SSF54001">
    <property type="entry name" value="Cysteine proteinases"/>
    <property type="match status" value="1"/>
</dbReference>
<dbReference type="GO" id="GO:0016579">
    <property type="term" value="P:protein deubiquitination"/>
    <property type="evidence" value="ECO:0007669"/>
    <property type="project" value="InterPro"/>
</dbReference>
<feature type="region of interest" description="Disordered" evidence="2">
    <location>
        <begin position="666"/>
        <end position="739"/>
    </location>
</feature>
<feature type="compositionally biased region" description="Acidic residues" evidence="2">
    <location>
        <begin position="666"/>
        <end position="696"/>
    </location>
</feature>
<dbReference type="GO" id="GO:0005634">
    <property type="term" value="C:nucleus"/>
    <property type="evidence" value="ECO:0007669"/>
    <property type="project" value="TreeGrafter"/>
</dbReference>
<dbReference type="GO" id="GO:0005829">
    <property type="term" value="C:cytosol"/>
    <property type="evidence" value="ECO:0007669"/>
    <property type="project" value="TreeGrafter"/>
</dbReference>
<feature type="compositionally biased region" description="Low complexity" evidence="2">
    <location>
        <begin position="580"/>
        <end position="598"/>
    </location>
</feature>
<dbReference type="InterPro" id="IPR028889">
    <property type="entry name" value="USP"/>
</dbReference>
<feature type="compositionally biased region" description="Low complexity" evidence="2">
    <location>
        <begin position="115"/>
        <end position="125"/>
    </location>
</feature>
<feature type="compositionally biased region" description="Acidic residues" evidence="2">
    <location>
        <begin position="824"/>
        <end position="837"/>
    </location>
</feature>
<dbReference type="Pfam" id="PF00443">
    <property type="entry name" value="UCH"/>
    <property type="match status" value="1"/>
</dbReference>
<protein>
    <submittedName>
        <fullName evidence="4">Ubiquitin carboxyl-terminal hydrolase 34</fullName>
    </submittedName>
</protein>
<feature type="compositionally biased region" description="Acidic residues" evidence="2">
    <location>
        <begin position="599"/>
        <end position="611"/>
    </location>
</feature>
<dbReference type="OrthoDB" id="289038at2759"/>
<organism evidence="4 5">
    <name type="scientific">Hypsibius exemplaris</name>
    <name type="common">Freshwater tardigrade</name>
    <dbReference type="NCBI Taxonomy" id="2072580"/>
    <lineage>
        <taxon>Eukaryota</taxon>
        <taxon>Metazoa</taxon>
        <taxon>Ecdysozoa</taxon>
        <taxon>Tardigrada</taxon>
        <taxon>Eutardigrada</taxon>
        <taxon>Parachela</taxon>
        <taxon>Hypsibioidea</taxon>
        <taxon>Hypsibiidae</taxon>
        <taxon>Hypsibius</taxon>
    </lineage>
</organism>
<dbReference type="PROSITE" id="PS50235">
    <property type="entry name" value="USP_3"/>
    <property type="match status" value="1"/>
</dbReference>
<feature type="region of interest" description="Disordered" evidence="2">
    <location>
        <begin position="180"/>
        <end position="234"/>
    </location>
</feature>
<dbReference type="PANTHER" id="PTHR24006:SF827">
    <property type="entry name" value="UBIQUITIN CARBOXYL-TERMINAL HYDROLASE 34"/>
    <property type="match status" value="1"/>
</dbReference>
<dbReference type="CDD" id="cd02659">
    <property type="entry name" value="peptidase_C19C"/>
    <property type="match status" value="1"/>
</dbReference>